<protein>
    <submittedName>
        <fullName evidence="1">Uncharacterized protein</fullName>
    </submittedName>
</protein>
<organism evidence="1 2">
    <name type="scientific">Macrosiphum euphorbiae</name>
    <name type="common">potato aphid</name>
    <dbReference type="NCBI Taxonomy" id="13131"/>
    <lineage>
        <taxon>Eukaryota</taxon>
        <taxon>Metazoa</taxon>
        <taxon>Ecdysozoa</taxon>
        <taxon>Arthropoda</taxon>
        <taxon>Hexapoda</taxon>
        <taxon>Insecta</taxon>
        <taxon>Pterygota</taxon>
        <taxon>Neoptera</taxon>
        <taxon>Paraneoptera</taxon>
        <taxon>Hemiptera</taxon>
        <taxon>Sternorrhyncha</taxon>
        <taxon>Aphidomorpha</taxon>
        <taxon>Aphidoidea</taxon>
        <taxon>Aphididae</taxon>
        <taxon>Macrosiphini</taxon>
        <taxon>Macrosiphum</taxon>
    </lineage>
</organism>
<name>A0AAV0VTA5_9HEMI</name>
<dbReference type="Proteomes" id="UP001160148">
    <property type="component" value="Unassembled WGS sequence"/>
</dbReference>
<dbReference type="AlphaFoldDB" id="A0AAV0VTA5"/>
<gene>
    <name evidence="1" type="ORF">MEUPH1_LOCUS4229</name>
</gene>
<proteinExistence type="predicted"/>
<evidence type="ECO:0000313" key="2">
    <source>
        <dbReference type="Proteomes" id="UP001160148"/>
    </source>
</evidence>
<comment type="caution">
    <text evidence="1">The sequence shown here is derived from an EMBL/GenBank/DDBJ whole genome shotgun (WGS) entry which is preliminary data.</text>
</comment>
<sequence>MGNLLGSHSGIHKIGCIYYTVAALPPEYLSSLNNIFTAFLFHSSDGGITKVPNKIMFSRLINELIDLQTNGISVCVGNTYTTIYFALGLVLGDNLGLNSILGFVESFSANHYCRICHCPKPELQNML</sequence>
<reference evidence="1 2" key="1">
    <citation type="submission" date="2023-01" db="EMBL/GenBank/DDBJ databases">
        <authorList>
            <person name="Whitehead M."/>
        </authorList>
    </citation>
    <scope>NUCLEOTIDE SEQUENCE [LARGE SCALE GENOMIC DNA]</scope>
</reference>
<accession>A0AAV0VTA5</accession>
<dbReference type="EMBL" id="CARXXK010000001">
    <property type="protein sequence ID" value="CAI6347439.1"/>
    <property type="molecule type" value="Genomic_DNA"/>
</dbReference>
<keyword evidence="2" id="KW-1185">Reference proteome</keyword>
<evidence type="ECO:0000313" key="1">
    <source>
        <dbReference type="EMBL" id="CAI6347439.1"/>
    </source>
</evidence>